<comment type="caution">
    <text evidence="1">The sequence shown here is derived from an EMBL/GenBank/DDBJ whole genome shotgun (WGS) entry which is preliminary data.</text>
</comment>
<reference evidence="1" key="1">
    <citation type="submission" date="2022-06" db="EMBL/GenBank/DDBJ databases">
        <authorList>
            <person name="Andreotti S."/>
            <person name="Wyler E."/>
        </authorList>
    </citation>
    <scope>NUCLEOTIDE SEQUENCE</scope>
</reference>
<protein>
    <submittedName>
        <fullName evidence="1">Macrod2 protein</fullName>
    </submittedName>
</protein>
<proteinExistence type="predicted"/>
<dbReference type="EMBL" id="CALSGD010001400">
    <property type="protein sequence ID" value="CAH6787794.1"/>
    <property type="molecule type" value="Genomic_DNA"/>
</dbReference>
<organism evidence="1 2">
    <name type="scientific">Phodopus roborovskii</name>
    <name type="common">Roborovski's desert hamster</name>
    <name type="synonym">Cricetulus roborovskii</name>
    <dbReference type="NCBI Taxonomy" id="109678"/>
    <lineage>
        <taxon>Eukaryota</taxon>
        <taxon>Metazoa</taxon>
        <taxon>Chordata</taxon>
        <taxon>Craniata</taxon>
        <taxon>Vertebrata</taxon>
        <taxon>Euteleostomi</taxon>
        <taxon>Mammalia</taxon>
        <taxon>Eutheria</taxon>
        <taxon>Euarchontoglires</taxon>
        <taxon>Glires</taxon>
        <taxon>Rodentia</taxon>
        <taxon>Myomorpha</taxon>
        <taxon>Muroidea</taxon>
        <taxon>Cricetidae</taxon>
        <taxon>Cricetinae</taxon>
        <taxon>Phodopus</taxon>
    </lineage>
</organism>
<sequence length="64" mass="6901">MLIKDASLMVGEMVENVMGERTCGSLPETSYGKKVLQASRRKDGGSMQFCCMSNTGLPGVNIEN</sequence>
<dbReference type="AlphaFoldDB" id="A0AAU9Z508"/>
<evidence type="ECO:0000313" key="2">
    <source>
        <dbReference type="Proteomes" id="UP001152836"/>
    </source>
</evidence>
<evidence type="ECO:0000313" key="1">
    <source>
        <dbReference type="EMBL" id="CAH6787794.1"/>
    </source>
</evidence>
<gene>
    <name evidence="1" type="primary">Macrod2</name>
    <name evidence="1" type="ORF">PHOROB_LOCUS5608</name>
</gene>
<keyword evidence="2" id="KW-1185">Reference proteome</keyword>
<accession>A0AAU9Z508</accession>
<name>A0AAU9Z508_PHORO</name>
<dbReference type="Proteomes" id="UP001152836">
    <property type="component" value="Unassembled WGS sequence"/>
</dbReference>